<protein>
    <recommendedName>
        <fullName evidence="2">Reverse transcriptase Ty1/copia-type domain-containing protein</fullName>
    </recommendedName>
</protein>
<dbReference type="AlphaFoldDB" id="A0AAD2JMT5"/>
<comment type="caution">
    <text evidence="3">The sequence shown here is derived from an EMBL/GenBank/DDBJ whole genome shotgun (WGS) entry which is preliminary data.</text>
</comment>
<feature type="domain" description="Reverse transcriptase Ty1/copia-type" evidence="2">
    <location>
        <begin position="5"/>
        <end position="233"/>
    </location>
</feature>
<organism evidence="3 4">
    <name type="scientific">Cylindrotheca closterium</name>
    <dbReference type="NCBI Taxonomy" id="2856"/>
    <lineage>
        <taxon>Eukaryota</taxon>
        <taxon>Sar</taxon>
        <taxon>Stramenopiles</taxon>
        <taxon>Ochrophyta</taxon>
        <taxon>Bacillariophyta</taxon>
        <taxon>Bacillariophyceae</taxon>
        <taxon>Bacillariophycidae</taxon>
        <taxon>Bacillariales</taxon>
        <taxon>Bacillariaceae</taxon>
        <taxon>Cylindrotheca</taxon>
    </lineage>
</organism>
<gene>
    <name evidence="3" type="ORF">CYCCA115_LOCUS21334</name>
</gene>
<dbReference type="CDD" id="cd09272">
    <property type="entry name" value="RNase_HI_RT_Ty1"/>
    <property type="match status" value="1"/>
</dbReference>
<dbReference type="PANTHER" id="PTHR11439:SF467">
    <property type="entry name" value="INTEGRASE CATALYTIC DOMAIN-CONTAINING PROTEIN"/>
    <property type="match status" value="1"/>
</dbReference>
<reference evidence="3" key="1">
    <citation type="submission" date="2023-08" db="EMBL/GenBank/DDBJ databases">
        <authorList>
            <person name="Audoor S."/>
            <person name="Bilcke G."/>
        </authorList>
    </citation>
    <scope>NUCLEOTIDE SEQUENCE</scope>
</reference>
<dbReference type="Pfam" id="PF07727">
    <property type="entry name" value="RVT_2"/>
    <property type="match status" value="1"/>
</dbReference>
<keyword evidence="1" id="KW-0812">Transmembrane</keyword>
<evidence type="ECO:0000256" key="1">
    <source>
        <dbReference type="SAM" id="Phobius"/>
    </source>
</evidence>
<sequence length="505" mass="56792">MSKAETKIIPGTWVFPVKRNPSGEMTKFKARYCVRGDLEEMDVDKNTFAPTVAWSTVRLFLVLFLILGWATVSVDFSNAFVQSKLDKPKWVHLPQGFVSPKGKGTCLQLNKSLYGTKAAPARWNKTAVEGFTKCGFKQSDFDPCLLYKKGMMVVLYVDDAGIGAKDPADIDKLIEELRELQFELKKEGNFNEFLGIKFDTRKDGSVELTQTGLIDKVLEAAGMTNCNPNRIPATGPLGKDPDGEPINEEWNYQSIIGMLMYLSTNTRPDISFAVSQVARFSSEPKQSHATAVKTILRYLKRTRTKGMIIKPTGKLNLDLFVDANFCGLYNTEPHTDPNSVRSRTGFIVKLSNCPLIWRSQLQTSITCSTLKAEYNALSSALKTLIPLKRLLIEATNHVELDNGIRATIWASAFEDNQGAYFLATNQGITSCTRWYLNQWHWFWQHVTKDGVGPETVAIHKLDTLLQDADYFTKAQSCEPFERSARVVTPLHHHPYPCTFASSREM</sequence>
<evidence type="ECO:0000313" key="4">
    <source>
        <dbReference type="Proteomes" id="UP001295423"/>
    </source>
</evidence>
<dbReference type="SUPFAM" id="SSF56672">
    <property type="entry name" value="DNA/RNA polymerases"/>
    <property type="match status" value="1"/>
</dbReference>
<dbReference type="InterPro" id="IPR043502">
    <property type="entry name" value="DNA/RNA_pol_sf"/>
</dbReference>
<accession>A0AAD2JMT5</accession>
<feature type="transmembrane region" description="Helical" evidence="1">
    <location>
        <begin position="59"/>
        <end position="81"/>
    </location>
</feature>
<name>A0AAD2JMT5_9STRA</name>
<dbReference type="EMBL" id="CAKOGP040002222">
    <property type="protein sequence ID" value="CAJ1965742.1"/>
    <property type="molecule type" value="Genomic_DNA"/>
</dbReference>
<keyword evidence="1" id="KW-1133">Transmembrane helix</keyword>
<dbReference type="InterPro" id="IPR013103">
    <property type="entry name" value="RVT_2"/>
</dbReference>
<dbReference type="Proteomes" id="UP001295423">
    <property type="component" value="Unassembled WGS sequence"/>
</dbReference>
<evidence type="ECO:0000259" key="2">
    <source>
        <dbReference type="Pfam" id="PF07727"/>
    </source>
</evidence>
<proteinExistence type="predicted"/>
<keyword evidence="1" id="KW-0472">Membrane</keyword>
<keyword evidence="4" id="KW-1185">Reference proteome</keyword>
<dbReference type="PANTHER" id="PTHR11439">
    <property type="entry name" value="GAG-POL-RELATED RETROTRANSPOSON"/>
    <property type="match status" value="1"/>
</dbReference>
<evidence type="ECO:0000313" key="3">
    <source>
        <dbReference type="EMBL" id="CAJ1965742.1"/>
    </source>
</evidence>